<evidence type="ECO:0000256" key="1">
    <source>
        <dbReference type="ARBA" id="ARBA00004571"/>
    </source>
</evidence>
<keyword evidence="8" id="KW-0626">Porin</keyword>
<feature type="signal peptide" evidence="11">
    <location>
        <begin position="1"/>
        <end position="26"/>
    </location>
</feature>
<dbReference type="InterPro" id="IPR002299">
    <property type="entry name" value="Porin_Neis"/>
</dbReference>
<evidence type="ECO:0000313" key="14">
    <source>
        <dbReference type="Proteomes" id="UP000199706"/>
    </source>
</evidence>
<gene>
    <name evidence="13" type="ORF">SAMN05216466_1302</name>
</gene>
<feature type="chain" id="PRO_5011758678" evidence="11">
    <location>
        <begin position="27"/>
        <end position="402"/>
    </location>
</feature>
<dbReference type="InterPro" id="IPR001702">
    <property type="entry name" value="Porin_Gram-ve"/>
</dbReference>
<dbReference type="EMBL" id="FNCJ01000030">
    <property type="protein sequence ID" value="SDI68028.1"/>
    <property type="molecule type" value="Genomic_DNA"/>
</dbReference>
<sequence length="402" mass="41872">MKKSYKEARLAVAGMAAMLATGGAFAQSSVTLYGVIDTGVGYLSSQAPSTGATKGGQSVVKMLEGVWGGERFGFKGSEDLGGGTKAIFQLEEGFNTDTGAESKSGLMFSRASWVGLTNASYGTFTAGRQYTPYYNMLAQYGPTPWLTGALGAHPGDLDALDTDYRVNNSLMYTSPTFGGLKLSGMYALGGVAGSFNAGSTWSVGAQYLAGAAGIGVGFARFNNATSGGGAWSSSSTAYSGTGEQGESSITNGYQNAAAQQRFAVTGGYQFSPQWDVSASYSNVQYIAGPNSGFSTTAIFNTGGAVLHYRPAVSWDFAAGYSYTRATQANGVQDAATYQQINLTELYNLSKRTRIYVLEAFQRANGQTINGGKVVNATAGIAEQSAASCRSQFAATIGINHQF</sequence>
<keyword evidence="10" id="KW-0998">Cell outer membrane</keyword>
<dbReference type="GO" id="GO:0046930">
    <property type="term" value="C:pore complex"/>
    <property type="evidence" value="ECO:0007669"/>
    <property type="project" value="UniProtKB-KW"/>
</dbReference>
<comment type="subunit">
    <text evidence="2">Homotrimer.</text>
</comment>
<dbReference type="PANTHER" id="PTHR34501">
    <property type="entry name" value="PROTEIN YDDL-RELATED"/>
    <property type="match status" value="1"/>
</dbReference>
<evidence type="ECO:0000256" key="8">
    <source>
        <dbReference type="ARBA" id="ARBA00023114"/>
    </source>
</evidence>
<proteinExistence type="predicted"/>
<dbReference type="PRINTS" id="PR00184">
    <property type="entry name" value="NEISSPPORIN"/>
</dbReference>
<evidence type="ECO:0000256" key="3">
    <source>
        <dbReference type="ARBA" id="ARBA00022448"/>
    </source>
</evidence>
<keyword evidence="4" id="KW-1134">Transmembrane beta strand</keyword>
<keyword evidence="9" id="KW-0472">Membrane</keyword>
<dbReference type="Proteomes" id="UP000199706">
    <property type="component" value="Unassembled WGS sequence"/>
</dbReference>
<dbReference type="GO" id="GO:0009279">
    <property type="term" value="C:cell outer membrane"/>
    <property type="evidence" value="ECO:0007669"/>
    <property type="project" value="UniProtKB-SubCell"/>
</dbReference>
<evidence type="ECO:0000256" key="7">
    <source>
        <dbReference type="ARBA" id="ARBA00023065"/>
    </source>
</evidence>
<dbReference type="InterPro" id="IPR050298">
    <property type="entry name" value="Gram-neg_bact_OMP"/>
</dbReference>
<evidence type="ECO:0000256" key="6">
    <source>
        <dbReference type="ARBA" id="ARBA00022729"/>
    </source>
</evidence>
<protein>
    <submittedName>
        <fullName evidence="13">Outer membrane protein (Porin)</fullName>
    </submittedName>
</protein>
<accession>A0A1G8MJ43</accession>
<keyword evidence="6 11" id="KW-0732">Signal</keyword>
<evidence type="ECO:0000256" key="5">
    <source>
        <dbReference type="ARBA" id="ARBA00022692"/>
    </source>
</evidence>
<dbReference type="PRINTS" id="PR00182">
    <property type="entry name" value="ECOLNEIPORIN"/>
</dbReference>
<keyword evidence="3" id="KW-0813">Transport</keyword>
<evidence type="ECO:0000256" key="10">
    <source>
        <dbReference type="ARBA" id="ARBA00023237"/>
    </source>
</evidence>
<evidence type="ECO:0000256" key="9">
    <source>
        <dbReference type="ARBA" id="ARBA00023136"/>
    </source>
</evidence>
<dbReference type="Pfam" id="PF13609">
    <property type="entry name" value="Porin_4"/>
    <property type="match status" value="1"/>
</dbReference>
<dbReference type="InterPro" id="IPR023614">
    <property type="entry name" value="Porin_dom_sf"/>
</dbReference>
<dbReference type="OrthoDB" id="8982743at2"/>
<name>A0A1G8MJ43_9BURK</name>
<evidence type="ECO:0000256" key="2">
    <source>
        <dbReference type="ARBA" id="ARBA00011233"/>
    </source>
</evidence>
<evidence type="ECO:0000256" key="4">
    <source>
        <dbReference type="ARBA" id="ARBA00022452"/>
    </source>
</evidence>
<evidence type="ECO:0000313" key="13">
    <source>
        <dbReference type="EMBL" id="SDI68028.1"/>
    </source>
</evidence>
<keyword evidence="7" id="KW-0406">Ion transport</keyword>
<dbReference type="AlphaFoldDB" id="A0A1G8MJ43"/>
<dbReference type="GO" id="GO:0034220">
    <property type="term" value="P:monoatomic ion transmembrane transport"/>
    <property type="evidence" value="ECO:0007669"/>
    <property type="project" value="InterPro"/>
</dbReference>
<keyword evidence="5" id="KW-0812">Transmembrane</keyword>
<dbReference type="PANTHER" id="PTHR34501:SF9">
    <property type="entry name" value="MAJOR OUTER MEMBRANE PROTEIN P.IA"/>
    <property type="match status" value="1"/>
</dbReference>
<evidence type="ECO:0000259" key="12">
    <source>
        <dbReference type="Pfam" id="PF13609"/>
    </source>
</evidence>
<reference evidence="13 14" key="1">
    <citation type="submission" date="2016-10" db="EMBL/GenBank/DDBJ databases">
        <authorList>
            <person name="de Groot N.N."/>
        </authorList>
    </citation>
    <scope>NUCLEOTIDE SEQUENCE [LARGE SCALE GENOMIC DNA]</scope>
    <source>
        <strain evidence="13 14">LMG 2247</strain>
    </source>
</reference>
<dbReference type="SUPFAM" id="SSF56935">
    <property type="entry name" value="Porins"/>
    <property type="match status" value="1"/>
</dbReference>
<dbReference type="GO" id="GO:0015288">
    <property type="term" value="F:porin activity"/>
    <property type="evidence" value="ECO:0007669"/>
    <property type="project" value="UniProtKB-KW"/>
</dbReference>
<comment type="subcellular location">
    <subcellularLocation>
        <location evidence="1">Cell outer membrane</location>
        <topology evidence="1">Multi-pass membrane protein</topology>
    </subcellularLocation>
</comment>
<dbReference type="Gene3D" id="2.40.160.10">
    <property type="entry name" value="Porin"/>
    <property type="match status" value="1"/>
</dbReference>
<feature type="domain" description="Porin" evidence="12">
    <location>
        <begin position="15"/>
        <end position="356"/>
    </location>
</feature>
<dbReference type="InterPro" id="IPR033900">
    <property type="entry name" value="Gram_neg_porin_domain"/>
</dbReference>
<dbReference type="RefSeq" id="WP_090695180.1">
    <property type="nucleotide sequence ID" value="NZ_CADERL010000042.1"/>
</dbReference>
<dbReference type="CDD" id="cd00342">
    <property type="entry name" value="gram_neg_porins"/>
    <property type="match status" value="1"/>
</dbReference>
<organism evidence="13 14">
    <name type="scientific">Paraburkholderia phenazinium</name>
    <dbReference type="NCBI Taxonomy" id="60549"/>
    <lineage>
        <taxon>Bacteria</taxon>
        <taxon>Pseudomonadati</taxon>
        <taxon>Pseudomonadota</taxon>
        <taxon>Betaproteobacteria</taxon>
        <taxon>Burkholderiales</taxon>
        <taxon>Burkholderiaceae</taxon>
        <taxon>Paraburkholderia</taxon>
    </lineage>
</organism>
<evidence type="ECO:0000256" key="11">
    <source>
        <dbReference type="SAM" id="SignalP"/>
    </source>
</evidence>